<dbReference type="SUPFAM" id="SSF48452">
    <property type="entry name" value="TPR-like"/>
    <property type="match status" value="1"/>
</dbReference>
<name>A0ABS5W5T8_9SPHN</name>
<feature type="region of interest" description="Disordered" evidence="2">
    <location>
        <begin position="20"/>
        <end position="39"/>
    </location>
</feature>
<dbReference type="InterPro" id="IPR019734">
    <property type="entry name" value="TPR_rpt"/>
</dbReference>
<keyword evidence="4" id="KW-0378">Hydrolase</keyword>
<reference evidence="4 5" key="1">
    <citation type="submission" date="2021-05" db="EMBL/GenBank/DDBJ databases">
        <title>Croceibacterium sp. LX-88 genome sequence.</title>
        <authorList>
            <person name="Luo X."/>
        </authorList>
    </citation>
    <scope>NUCLEOTIDE SEQUENCE [LARGE SCALE GENOMIC DNA]</scope>
    <source>
        <strain evidence="4 5">LX-88</strain>
    </source>
</reference>
<dbReference type="Gene3D" id="1.25.40.10">
    <property type="entry name" value="Tetratricopeptide repeat domain"/>
    <property type="match status" value="1"/>
</dbReference>
<dbReference type="InterPro" id="IPR034122">
    <property type="entry name" value="Retropepsin-like_bacterial"/>
</dbReference>
<dbReference type="CDD" id="cd05483">
    <property type="entry name" value="retropepsin_like_bacteria"/>
    <property type="match status" value="1"/>
</dbReference>
<keyword evidence="3" id="KW-0732">Signal</keyword>
<gene>
    <name evidence="4" type="ORF">KK137_09635</name>
</gene>
<comment type="caution">
    <text evidence="4">The sequence shown here is derived from an EMBL/GenBank/DDBJ whole genome shotgun (WGS) entry which is preliminary data.</text>
</comment>
<evidence type="ECO:0000256" key="2">
    <source>
        <dbReference type="SAM" id="MobiDB-lite"/>
    </source>
</evidence>
<evidence type="ECO:0000256" key="1">
    <source>
        <dbReference type="PROSITE-ProRule" id="PRU00339"/>
    </source>
</evidence>
<organism evidence="4 5">
    <name type="scientific">Croceibacterium selenioxidans</name>
    <dbReference type="NCBI Taxonomy" id="2838833"/>
    <lineage>
        <taxon>Bacteria</taxon>
        <taxon>Pseudomonadati</taxon>
        <taxon>Pseudomonadota</taxon>
        <taxon>Alphaproteobacteria</taxon>
        <taxon>Sphingomonadales</taxon>
        <taxon>Erythrobacteraceae</taxon>
        <taxon>Croceibacterium</taxon>
    </lineage>
</organism>
<dbReference type="RefSeq" id="WP_214536231.1">
    <property type="nucleotide sequence ID" value="NZ_JAHFVK010000002.1"/>
</dbReference>
<dbReference type="InterPro" id="IPR021109">
    <property type="entry name" value="Peptidase_aspartic_dom_sf"/>
</dbReference>
<dbReference type="SUPFAM" id="SSF50630">
    <property type="entry name" value="Acid proteases"/>
    <property type="match status" value="1"/>
</dbReference>
<proteinExistence type="predicted"/>
<dbReference type="Gene3D" id="2.40.70.10">
    <property type="entry name" value="Acid Proteases"/>
    <property type="match status" value="2"/>
</dbReference>
<dbReference type="GO" id="GO:0008233">
    <property type="term" value="F:peptidase activity"/>
    <property type="evidence" value="ECO:0007669"/>
    <property type="project" value="UniProtKB-KW"/>
</dbReference>
<dbReference type="Pfam" id="PF13432">
    <property type="entry name" value="TPR_16"/>
    <property type="match status" value="1"/>
</dbReference>
<dbReference type="PROSITE" id="PS50005">
    <property type="entry name" value="TPR"/>
    <property type="match status" value="1"/>
</dbReference>
<sequence>MPQSSLKLILLFTGSIALMGQAQPGSPPPSASPSLPGDDLFAQGRFDEATPVYEQAAAAAPNSGQALARVARMRLYEGREDEAIELARKALALAPGDPIATTTLRVATERQRNFGADLYQIEAPAGAISVPFVITDPLPVVRVKIGGREAQFLIDTGGPDIVLRRPFAEALGLPLTDAGMGIFAGGRQAQVQRTVVPELEIGGVRIRNVPAGVNAASLQLPGVALDGVIGTGLLMHFLSTIDYCQGQLVLAPRSSASEFGKRAAATGANSVPFWLVGDHFMFARGKLNQADGLFLIDTGLAGGGLAAPKATLEAAGVTVDESNTLTGQGGGGAVQFVPFTAAATLGNLTRADLRGAYMASGNPLAGFPFVSSGIISHSFFRDSRLTFDFDAMKLVTESC</sequence>
<dbReference type="EMBL" id="JAHFVK010000002">
    <property type="protein sequence ID" value="MBT2134595.1"/>
    <property type="molecule type" value="Genomic_DNA"/>
</dbReference>
<evidence type="ECO:0000256" key="3">
    <source>
        <dbReference type="SAM" id="SignalP"/>
    </source>
</evidence>
<dbReference type="Pfam" id="PF13650">
    <property type="entry name" value="Asp_protease_2"/>
    <property type="match status" value="1"/>
</dbReference>
<feature type="signal peptide" evidence="3">
    <location>
        <begin position="1"/>
        <end position="22"/>
    </location>
</feature>
<feature type="repeat" description="TPR" evidence="1">
    <location>
        <begin position="64"/>
        <end position="97"/>
    </location>
</feature>
<keyword evidence="4" id="KW-0645">Protease</keyword>
<protein>
    <submittedName>
        <fullName evidence="4">Aspartyl protease family protein</fullName>
    </submittedName>
</protein>
<dbReference type="GO" id="GO:0006508">
    <property type="term" value="P:proteolysis"/>
    <property type="evidence" value="ECO:0007669"/>
    <property type="project" value="UniProtKB-KW"/>
</dbReference>
<dbReference type="InterPro" id="IPR011990">
    <property type="entry name" value="TPR-like_helical_dom_sf"/>
</dbReference>
<keyword evidence="1" id="KW-0802">TPR repeat</keyword>
<keyword evidence="5" id="KW-1185">Reference proteome</keyword>
<accession>A0ABS5W5T8</accession>
<evidence type="ECO:0000313" key="5">
    <source>
        <dbReference type="Proteomes" id="UP000811255"/>
    </source>
</evidence>
<dbReference type="Proteomes" id="UP000811255">
    <property type="component" value="Unassembled WGS sequence"/>
</dbReference>
<evidence type="ECO:0000313" key="4">
    <source>
        <dbReference type="EMBL" id="MBT2134595.1"/>
    </source>
</evidence>
<feature type="chain" id="PRO_5046701679" evidence="3">
    <location>
        <begin position="23"/>
        <end position="399"/>
    </location>
</feature>